<dbReference type="Proteomes" id="UP001055811">
    <property type="component" value="Linkage Group LG04"/>
</dbReference>
<sequence length="73" mass="7738">MGCALEKWALFPFGFSLFPIGSQKIQNQPTGTGLIFHVAACKSAREDGAVDPLQSFYSVSVISVSSMAVIPTS</sequence>
<evidence type="ECO:0000313" key="1">
    <source>
        <dbReference type="EMBL" id="KAI3754110.1"/>
    </source>
</evidence>
<protein>
    <submittedName>
        <fullName evidence="1">Uncharacterized protein</fullName>
    </submittedName>
</protein>
<accession>A0ACB9E5J0</accession>
<name>A0ACB9E5J0_CICIN</name>
<dbReference type="EMBL" id="CM042012">
    <property type="protein sequence ID" value="KAI3754110.1"/>
    <property type="molecule type" value="Genomic_DNA"/>
</dbReference>
<proteinExistence type="predicted"/>
<keyword evidence="2" id="KW-1185">Reference proteome</keyword>
<gene>
    <name evidence="1" type="ORF">L2E82_26258</name>
</gene>
<comment type="caution">
    <text evidence="1">The sequence shown here is derived from an EMBL/GenBank/DDBJ whole genome shotgun (WGS) entry which is preliminary data.</text>
</comment>
<organism evidence="1 2">
    <name type="scientific">Cichorium intybus</name>
    <name type="common">Chicory</name>
    <dbReference type="NCBI Taxonomy" id="13427"/>
    <lineage>
        <taxon>Eukaryota</taxon>
        <taxon>Viridiplantae</taxon>
        <taxon>Streptophyta</taxon>
        <taxon>Embryophyta</taxon>
        <taxon>Tracheophyta</taxon>
        <taxon>Spermatophyta</taxon>
        <taxon>Magnoliopsida</taxon>
        <taxon>eudicotyledons</taxon>
        <taxon>Gunneridae</taxon>
        <taxon>Pentapetalae</taxon>
        <taxon>asterids</taxon>
        <taxon>campanulids</taxon>
        <taxon>Asterales</taxon>
        <taxon>Asteraceae</taxon>
        <taxon>Cichorioideae</taxon>
        <taxon>Cichorieae</taxon>
        <taxon>Cichoriinae</taxon>
        <taxon>Cichorium</taxon>
    </lineage>
</organism>
<reference evidence="1 2" key="2">
    <citation type="journal article" date="2022" name="Mol. Ecol. Resour.">
        <title>The genomes of chicory, endive, great burdock and yacon provide insights into Asteraceae paleo-polyploidization history and plant inulin production.</title>
        <authorList>
            <person name="Fan W."/>
            <person name="Wang S."/>
            <person name="Wang H."/>
            <person name="Wang A."/>
            <person name="Jiang F."/>
            <person name="Liu H."/>
            <person name="Zhao H."/>
            <person name="Xu D."/>
            <person name="Zhang Y."/>
        </authorList>
    </citation>
    <scope>NUCLEOTIDE SEQUENCE [LARGE SCALE GENOMIC DNA]</scope>
    <source>
        <strain evidence="2">cv. Punajuju</strain>
        <tissue evidence="1">Leaves</tissue>
    </source>
</reference>
<evidence type="ECO:0000313" key="2">
    <source>
        <dbReference type="Proteomes" id="UP001055811"/>
    </source>
</evidence>
<reference evidence="2" key="1">
    <citation type="journal article" date="2022" name="Mol. Ecol. Resour.">
        <title>The genomes of chicory, endive, great burdock and yacon provide insights into Asteraceae palaeo-polyploidization history and plant inulin production.</title>
        <authorList>
            <person name="Fan W."/>
            <person name="Wang S."/>
            <person name="Wang H."/>
            <person name="Wang A."/>
            <person name="Jiang F."/>
            <person name="Liu H."/>
            <person name="Zhao H."/>
            <person name="Xu D."/>
            <person name="Zhang Y."/>
        </authorList>
    </citation>
    <scope>NUCLEOTIDE SEQUENCE [LARGE SCALE GENOMIC DNA]</scope>
    <source>
        <strain evidence="2">cv. Punajuju</strain>
    </source>
</reference>